<accession>A0A2J8BP11</accession>
<feature type="chain" id="PRO_5044574550" evidence="1">
    <location>
        <begin position="19"/>
        <end position="127"/>
    </location>
</feature>
<dbReference type="EMBL" id="RSDZ01000170">
    <property type="protein sequence ID" value="RXG41794.1"/>
    <property type="molecule type" value="Genomic_DNA"/>
</dbReference>
<dbReference type="PROSITE" id="PS51257">
    <property type="entry name" value="PROKAR_LIPOPROTEIN"/>
    <property type="match status" value="1"/>
</dbReference>
<evidence type="ECO:0000313" key="5">
    <source>
        <dbReference type="Proteomes" id="UP000288725"/>
    </source>
</evidence>
<dbReference type="OrthoDB" id="4791519at2759"/>
<sequence>MKTFTLATIIGLIASSMACIDPIYPGNSQFTDVGSKAKSFKPGNAAGDIHFDGLAKLTVAIKGSPSNVDVVVTPYIKKKLDIKITQQVDGKKIRQWHTTSDGKNFEACLDIGSLGHKGTFLAEVEAH</sequence>
<dbReference type="EMBL" id="MPSH01000064">
    <property type="protein sequence ID" value="PNH26490.1"/>
    <property type="molecule type" value="Genomic_DNA"/>
</dbReference>
<dbReference type="Proteomes" id="UP000236305">
    <property type="component" value="Unassembled WGS sequence"/>
</dbReference>
<feature type="signal peptide" evidence="1">
    <location>
        <begin position="1"/>
        <end position="18"/>
    </location>
</feature>
<evidence type="ECO:0000313" key="2">
    <source>
        <dbReference type="EMBL" id="PNH26490.1"/>
    </source>
</evidence>
<keyword evidence="1" id="KW-0732">Signal</keyword>
<proteinExistence type="predicted"/>
<protein>
    <submittedName>
        <fullName evidence="2">Uncharacterized protein</fullName>
    </submittedName>
</protein>
<dbReference type="AlphaFoldDB" id="A0A2J8BP11"/>
<organism evidence="2 4">
    <name type="scientific">Verticillium dahliae</name>
    <name type="common">Verticillium wilt</name>
    <dbReference type="NCBI Taxonomy" id="27337"/>
    <lineage>
        <taxon>Eukaryota</taxon>
        <taxon>Fungi</taxon>
        <taxon>Dikarya</taxon>
        <taxon>Ascomycota</taxon>
        <taxon>Pezizomycotina</taxon>
        <taxon>Sordariomycetes</taxon>
        <taxon>Hypocreomycetidae</taxon>
        <taxon>Glomerellales</taxon>
        <taxon>Plectosphaerellaceae</taxon>
        <taxon>Verticillium</taxon>
    </lineage>
</organism>
<dbReference type="Proteomes" id="UP000288725">
    <property type="component" value="Chromosome 1"/>
</dbReference>
<dbReference type="OMA" id="VVEPIHY"/>
<reference evidence="2 4" key="1">
    <citation type="submission" date="2017-12" db="EMBL/GenBank/DDBJ databases">
        <title>Comparative genomics yields insights into virulence evolution of Verticillium dahliae.</title>
        <authorList>
            <person name="Fan R."/>
            <person name="Armitage A.D."/>
            <person name="Cascant-Lopez E."/>
            <person name="Sobczyk M."/>
            <person name="Cockerton H.M."/>
            <person name="Harrison R.J."/>
        </authorList>
    </citation>
    <scope>NUCLEOTIDE SEQUENCE [LARGE SCALE GENOMIC DNA]</scope>
    <source>
        <strain evidence="2 4">12008</strain>
    </source>
</reference>
<evidence type="ECO:0000256" key="1">
    <source>
        <dbReference type="SAM" id="SignalP"/>
    </source>
</evidence>
<evidence type="ECO:0000313" key="4">
    <source>
        <dbReference type="Proteomes" id="UP000236305"/>
    </source>
</evidence>
<gene>
    <name evidence="2" type="ORF">BJF96_g10195</name>
    <name evidence="3" type="ORF">VDGE_10515</name>
</gene>
<name>A0A2J8BP11_VERDA</name>
<reference evidence="3 5" key="2">
    <citation type="submission" date="2018-12" db="EMBL/GenBank/DDBJ databases">
        <title>Genome of Verticillium dahliae isolate Getta Getta.</title>
        <authorList>
            <person name="Gardiner D.M."/>
        </authorList>
    </citation>
    <scope>NUCLEOTIDE SEQUENCE [LARGE SCALE GENOMIC DNA]</scope>
    <source>
        <strain evidence="3 5">Getta Getta</strain>
    </source>
</reference>
<comment type="caution">
    <text evidence="2">The sequence shown here is derived from an EMBL/GenBank/DDBJ whole genome shotgun (WGS) entry which is preliminary data.</text>
</comment>
<evidence type="ECO:0000313" key="3">
    <source>
        <dbReference type="EMBL" id="RXG41794.1"/>
    </source>
</evidence>